<evidence type="ECO:0000313" key="3">
    <source>
        <dbReference type="Proteomes" id="UP000027037"/>
    </source>
</evidence>
<dbReference type="PATRIC" id="fig|1280946.3.peg.1280"/>
<protein>
    <submittedName>
        <fullName evidence="2">Uncharacterized protein</fullName>
    </submittedName>
</protein>
<proteinExistence type="predicted"/>
<reference evidence="2 3" key="1">
    <citation type="journal article" date="2014" name="Antonie Van Leeuwenhoek">
        <title>Hyphomonas beringensis sp. nov. and Hyphomonas chukchiensis sp. nov., isolated from surface seawater of the Bering Sea and Chukchi Sea.</title>
        <authorList>
            <person name="Li C."/>
            <person name="Lai Q."/>
            <person name="Li G."/>
            <person name="Dong C."/>
            <person name="Wang J."/>
            <person name="Liao Y."/>
            <person name="Shao Z."/>
        </authorList>
    </citation>
    <scope>NUCLEOTIDE SEQUENCE [LARGE SCALE GENOMIC DNA]</scope>
    <source>
        <strain evidence="2 3">25B14_1</strain>
    </source>
</reference>
<feature type="region of interest" description="Disordered" evidence="1">
    <location>
        <begin position="46"/>
        <end position="66"/>
    </location>
</feature>
<keyword evidence="3" id="KW-1185">Reference proteome</keyword>
<evidence type="ECO:0000256" key="1">
    <source>
        <dbReference type="SAM" id="MobiDB-lite"/>
    </source>
</evidence>
<organism evidence="2 3">
    <name type="scientific">Hyphomonas beringensis</name>
    <dbReference type="NCBI Taxonomy" id="1280946"/>
    <lineage>
        <taxon>Bacteria</taxon>
        <taxon>Pseudomonadati</taxon>
        <taxon>Pseudomonadota</taxon>
        <taxon>Alphaproteobacteria</taxon>
        <taxon>Hyphomonadales</taxon>
        <taxon>Hyphomonadaceae</taxon>
        <taxon>Hyphomonas</taxon>
    </lineage>
</organism>
<gene>
    <name evidence="2" type="ORF">HY29_12455</name>
</gene>
<comment type="caution">
    <text evidence="2">The sequence shown here is derived from an EMBL/GenBank/DDBJ whole genome shotgun (WGS) entry which is preliminary data.</text>
</comment>
<dbReference type="Proteomes" id="UP000027037">
    <property type="component" value="Unassembled WGS sequence"/>
</dbReference>
<dbReference type="AlphaFoldDB" id="A0A062UGU2"/>
<dbReference type="EMBL" id="AWFF01000031">
    <property type="protein sequence ID" value="KCZ55340.1"/>
    <property type="molecule type" value="Genomic_DNA"/>
</dbReference>
<accession>A0A062UGU2</accession>
<sequence>MRSPGLVESVLAIGEAPRAPGQGEHGFPLVNFPRRTGNLSQNLLRSPQKPRIAPHPGGIGMFPAIR</sequence>
<evidence type="ECO:0000313" key="2">
    <source>
        <dbReference type="EMBL" id="KCZ55340.1"/>
    </source>
</evidence>
<name>A0A062UGU2_9PROT</name>